<reference evidence="1 2" key="1">
    <citation type="submission" date="2013-12" db="EMBL/GenBank/DDBJ databases">
        <title>The Genome Sequence of Candida albicans P78048.</title>
        <authorList>
            <consortium name="The Broad Institute Genome Sequencing Platform"/>
            <consortium name="The Broad Institute Genome Sequencing Center for Infectious Disease"/>
            <person name="Cuomo C."/>
            <person name="Bennett R."/>
            <person name="Hirakawa M."/>
            <person name="Noverr M."/>
            <person name="Mitchell A."/>
            <person name="Young S.K."/>
            <person name="Zeng Q."/>
            <person name="Gargeya S."/>
            <person name="Fitzgerald M."/>
            <person name="Abouelleil A."/>
            <person name="Alvarado L."/>
            <person name="Berlin A.M."/>
            <person name="Chapman S.B."/>
            <person name="Dewar J."/>
            <person name="Goldberg J."/>
            <person name="Griggs A."/>
            <person name="Gujja S."/>
            <person name="Hansen M."/>
            <person name="Howarth C."/>
            <person name="Imamovic A."/>
            <person name="Larimer J."/>
            <person name="McCowan C."/>
            <person name="Murphy C."/>
            <person name="Pearson M."/>
            <person name="Priest M."/>
            <person name="Roberts A."/>
            <person name="Saif S."/>
            <person name="Shea T."/>
            <person name="Sykes S."/>
            <person name="Wortman J."/>
            <person name="Nusbaum C."/>
            <person name="Birren B."/>
        </authorList>
    </citation>
    <scope>NUCLEOTIDE SEQUENCE [LARGE SCALE GENOMIC DNA]</scope>
    <source>
        <strain evidence="1 2">P78048</strain>
    </source>
</reference>
<sequence>MNFVHGLTKAQFGIASTQYQMLPPAQTWLVRWLVDCYSQQLQQNFGVNSNAKSDIAQQRLRRQKGENKGKQIFLGDTRTRKKLKTKLLSILCNLHAICSMSE</sequence>
<dbReference type="EMBL" id="AJIX01000025">
    <property type="protein sequence ID" value="KGR09586.1"/>
    <property type="molecule type" value="Genomic_DNA"/>
</dbReference>
<protein>
    <submittedName>
        <fullName evidence="1">Uncharacterized protein</fullName>
    </submittedName>
</protein>
<name>A0AB34PU65_CANAX</name>
<proteinExistence type="predicted"/>
<evidence type="ECO:0000313" key="2">
    <source>
        <dbReference type="Proteomes" id="UP000030161"/>
    </source>
</evidence>
<organism evidence="1 2">
    <name type="scientific">Candida albicans P78048</name>
    <dbReference type="NCBI Taxonomy" id="1094989"/>
    <lineage>
        <taxon>Eukaryota</taxon>
        <taxon>Fungi</taxon>
        <taxon>Dikarya</taxon>
        <taxon>Ascomycota</taxon>
        <taxon>Saccharomycotina</taxon>
        <taxon>Pichiomycetes</taxon>
        <taxon>Debaryomycetaceae</taxon>
        <taxon>Candida/Lodderomyces clade</taxon>
        <taxon>Candida</taxon>
    </lineage>
</organism>
<dbReference type="Proteomes" id="UP000030161">
    <property type="component" value="Unassembled WGS sequence"/>
</dbReference>
<gene>
    <name evidence="1" type="ORF">MG3_03507</name>
</gene>
<dbReference type="AlphaFoldDB" id="A0AB34PU65"/>
<evidence type="ECO:0000313" key="1">
    <source>
        <dbReference type="EMBL" id="KGR09586.1"/>
    </source>
</evidence>
<comment type="caution">
    <text evidence="1">The sequence shown here is derived from an EMBL/GenBank/DDBJ whole genome shotgun (WGS) entry which is preliminary data.</text>
</comment>
<accession>A0AB34PU65</accession>